<evidence type="ECO:0000313" key="2">
    <source>
        <dbReference type="Proteomes" id="UP000240527"/>
    </source>
</evidence>
<dbReference type="Proteomes" id="UP000240527">
    <property type="component" value="Chromosome"/>
</dbReference>
<dbReference type="SUPFAM" id="SSF53448">
    <property type="entry name" value="Nucleotide-diphospho-sugar transferases"/>
    <property type="match status" value="1"/>
</dbReference>
<organism evidence="1 2">
    <name type="scientific">Caulobacter segnis</name>
    <dbReference type="NCBI Taxonomy" id="88688"/>
    <lineage>
        <taxon>Bacteria</taxon>
        <taxon>Pseudomonadati</taxon>
        <taxon>Pseudomonadota</taxon>
        <taxon>Alphaproteobacteria</taxon>
        <taxon>Caulobacterales</taxon>
        <taxon>Caulobacteraceae</taxon>
        <taxon>Caulobacter</taxon>
    </lineage>
</organism>
<reference evidence="1 2" key="1">
    <citation type="journal article" date="2015" name="Biotechnol. Bioeng.">
        <title>Genome sequence and phenotypic characterization of Caulobacter segnis.</title>
        <authorList>
            <person name="Patel S."/>
            <person name="Fletcher B."/>
            <person name="Scott D.C."/>
            <person name="Ely B."/>
        </authorList>
    </citation>
    <scope>NUCLEOTIDE SEQUENCE [LARGE SCALE GENOMIC DNA]</scope>
    <source>
        <strain evidence="1 2">TK0059</strain>
    </source>
</reference>
<name>A0ABN5IQH0_9CAUL</name>
<dbReference type="EMBL" id="CP027850">
    <property type="protein sequence ID" value="AVQ01232.1"/>
    <property type="molecule type" value="Genomic_DNA"/>
</dbReference>
<dbReference type="Pfam" id="PF02348">
    <property type="entry name" value="CTP_transf_3"/>
    <property type="match status" value="1"/>
</dbReference>
<dbReference type="PANTHER" id="PTHR42866:SF1">
    <property type="entry name" value="SPORE COAT POLYSACCHARIDE BIOSYNTHESIS PROTEIN SPSF"/>
    <property type="match status" value="1"/>
</dbReference>
<keyword evidence="1" id="KW-0282">Flagellum</keyword>
<dbReference type="RefSeq" id="WP_013078101.1">
    <property type="nucleotide sequence ID" value="NZ_CP027850.1"/>
</dbReference>
<keyword evidence="2" id="KW-1185">Reference proteome</keyword>
<keyword evidence="1" id="KW-0966">Cell projection</keyword>
<evidence type="ECO:0000313" key="1">
    <source>
        <dbReference type="EMBL" id="AVQ01232.1"/>
    </source>
</evidence>
<sequence>MIVAILQARMSSTRLPGKVLMPIVRQPMIVRQIERVARARKIDKLVVATSDGREDDAIEKAVLREGIAVFRGSLYDVQERFLGALDAHPAEHLVRLTADCPLADPDLIDATIDLCLSSGADYANNVAEGRAWPKGTDVEVMRVSALREAAKVASPEAREHVTWDLRTQPERWRQVFLACHPDQGAVRWTVDRPDDYAFVAAVYDALYPKNRAFTSDDVRAFVRDRPDLQEYGGDRRV</sequence>
<proteinExistence type="predicted"/>
<dbReference type="PANTHER" id="PTHR42866">
    <property type="entry name" value="3-DEOXY-MANNO-OCTULOSONATE CYTIDYLYLTRANSFERASE"/>
    <property type="match status" value="1"/>
</dbReference>
<keyword evidence="1" id="KW-0969">Cilium</keyword>
<protein>
    <submittedName>
        <fullName evidence="1">Flagellin modification protein FlmC</fullName>
    </submittedName>
</protein>
<gene>
    <name evidence="1" type="ORF">B7G68_04765</name>
</gene>
<dbReference type="Gene3D" id="3.90.550.10">
    <property type="entry name" value="Spore Coat Polysaccharide Biosynthesis Protein SpsA, Chain A"/>
    <property type="match status" value="1"/>
</dbReference>
<dbReference type="InterPro" id="IPR003329">
    <property type="entry name" value="Cytidylyl_trans"/>
</dbReference>
<dbReference type="CDD" id="cd02518">
    <property type="entry name" value="GT2_SpsF"/>
    <property type="match status" value="1"/>
</dbReference>
<accession>A0ABN5IQH0</accession>
<dbReference type="InterPro" id="IPR029044">
    <property type="entry name" value="Nucleotide-diphossugar_trans"/>
</dbReference>